<name>A0ABT6TP72_9BACL</name>
<gene>
    <name evidence="2" type="ORF">KB449_26970</name>
</gene>
<proteinExistence type="predicted"/>
<dbReference type="EMBL" id="JAGRPV010000001">
    <property type="protein sequence ID" value="MDI4648626.1"/>
    <property type="molecule type" value="Genomic_DNA"/>
</dbReference>
<dbReference type="Pfam" id="PF01556">
    <property type="entry name" value="DnaJ_C"/>
    <property type="match status" value="1"/>
</dbReference>
<dbReference type="InterPro" id="IPR002939">
    <property type="entry name" value="DnaJ_C"/>
</dbReference>
<dbReference type="SUPFAM" id="SSF49493">
    <property type="entry name" value="HSP40/DnaJ peptide-binding domain"/>
    <property type="match status" value="2"/>
</dbReference>
<protein>
    <submittedName>
        <fullName evidence="2">DnaJ C-terminal domain-containing protein</fullName>
    </submittedName>
</protein>
<dbReference type="Gene3D" id="2.60.260.20">
    <property type="entry name" value="Urease metallochaperone UreE, N-terminal domain"/>
    <property type="match status" value="2"/>
</dbReference>
<dbReference type="InterPro" id="IPR008971">
    <property type="entry name" value="HSP40/DnaJ_pept-bd"/>
</dbReference>
<keyword evidence="3" id="KW-1185">Reference proteome</keyword>
<comment type="caution">
    <text evidence="2">The sequence shown here is derived from an EMBL/GenBank/DDBJ whole genome shotgun (WGS) entry which is preliminary data.</text>
</comment>
<dbReference type="Proteomes" id="UP001161691">
    <property type="component" value="Unassembled WGS sequence"/>
</dbReference>
<evidence type="ECO:0000313" key="2">
    <source>
        <dbReference type="EMBL" id="MDI4648626.1"/>
    </source>
</evidence>
<evidence type="ECO:0000259" key="1">
    <source>
        <dbReference type="Pfam" id="PF01556"/>
    </source>
</evidence>
<organism evidence="2 3">
    <name type="scientific">Cohnella hashimotonis</name>
    <dbReference type="NCBI Taxonomy" id="2826895"/>
    <lineage>
        <taxon>Bacteria</taxon>
        <taxon>Bacillati</taxon>
        <taxon>Bacillota</taxon>
        <taxon>Bacilli</taxon>
        <taxon>Bacillales</taxon>
        <taxon>Paenibacillaceae</taxon>
        <taxon>Cohnella</taxon>
    </lineage>
</organism>
<evidence type="ECO:0000313" key="3">
    <source>
        <dbReference type="Proteomes" id="UP001161691"/>
    </source>
</evidence>
<sequence length="212" mass="22449">MAGGRSGYGAHADGPAGFGAGSAWGASGFDPFGPGARTQHARLNVSLEQSWRGAKVNVRVGTKDIALRVPERMADGTVIRLKGDGVNGLQEGDELLIELSVEPNEAYALGEDGDLRATVEAAPWQAVLGGEAIVRLPDGGQVKLRIPPDFPAGKQLRIPGKGLRRNDGGYGDILFDVAIAVPPNPSQEERELYRKLAERCSFKAGIKPRARS</sequence>
<feature type="domain" description="Chaperone DnaJ C-terminal" evidence="1">
    <location>
        <begin position="40"/>
        <end position="182"/>
    </location>
</feature>
<accession>A0ABT6TP72</accession>
<dbReference type="CDD" id="cd10747">
    <property type="entry name" value="DnaJ_C"/>
    <property type="match status" value="1"/>
</dbReference>
<reference evidence="2" key="1">
    <citation type="submission" date="2023-04" db="EMBL/GenBank/DDBJ databases">
        <title>Comparative genomic analysis of Cohnella hashimotonis sp. nov., isolated from the International Space Station.</title>
        <authorList>
            <person name="Venkateswaran K."/>
            <person name="Simpson A."/>
        </authorList>
    </citation>
    <scope>NUCLEOTIDE SEQUENCE</scope>
    <source>
        <strain evidence="2">F6_2S_P_1</strain>
    </source>
</reference>